<dbReference type="GO" id="GO:0000455">
    <property type="term" value="P:enzyme-directed rRNA pseudouridine synthesis"/>
    <property type="evidence" value="ECO:0007669"/>
    <property type="project" value="TreeGrafter"/>
</dbReference>
<dbReference type="FunFam" id="3.30.2350.10:FF:000005">
    <property type="entry name" value="Pseudouridine synthase"/>
    <property type="match status" value="1"/>
</dbReference>
<evidence type="ECO:0000256" key="2">
    <source>
        <dbReference type="ARBA" id="ARBA00010876"/>
    </source>
</evidence>
<dbReference type="InterPro" id="IPR050188">
    <property type="entry name" value="RluA_PseudoU_synthase"/>
</dbReference>
<evidence type="ECO:0000259" key="6">
    <source>
        <dbReference type="Pfam" id="PF00849"/>
    </source>
</evidence>
<dbReference type="InterPro" id="IPR020103">
    <property type="entry name" value="PsdUridine_synth_cat_dom_sf"/>
</dbReference>
<dbReference type="GO" id="GO:0140098">
    <property type="term" value="F:catalytic activity, acting on RNA"/>
    <property type="evidence" value="ECO:0007669"/>
    <property type="project" value="UniProtKB-ARBA"/>
</dbReference>
<dbReference type="EC" id="5.4.99.-" evidence="5"/>
<dbReference type="InterPro" id="IPR006224">
    <property type="entry name" value="PsdUridine_synth_RluA-like_CS"/>
</dbReference>
<dbReference type="EMBL" id="BA000004">
    <property type="protein sequence ID" value="BAB06566.1"/>
    <property type="molecule type" value="Genomic_DNA"/>
</dbReference>
<dbReference type="KEGG" id="bha:BH2847"/>
<dbReference type="RefSeq" id="WP_010898994.1">
    <property type="nucleotide sequence ID" value="NC_002570.2"/>
</dbReference>
<evidence type="ECO:0000256" key="1">
    <source>
        <dbReference type="ARBA" id="ARBA00000073"/>
    </source>
</evidence>
<name>Q9K905_HALH5</name>
<dbReference type="Proteomes" id="UP000001258">
    <property type="component" value="Chromosome"/>
</dbReference>
<reference evidence="7 8" key="1">
    <citation type="journal article" date="2000" name="Nucleic Acids Res.">
        <title>Complete genome sequence of the alkaliphilic bacterium Bacillus halodurans and genomic sequence comparison with Bacillus subtilis.</title>
        <authorList>
            <person name="Takami H."/>
            <person name="Nakasone K."/>
            <person name="Takaki Y."/>
            <person name="Maeno G."/>
            <person name="Sasaki R."/>
            <person name="Masui N."/>
            <person name="Fuji F."/>
            <person name="Hirama C."/>
            <person name="Nakamura Y."/>
            <person name="Ogasawara N."/>
            <person name="Kuhara S."/>
            <person name="Horikoshi K."/>
        </authorList>
    </citation>
    <scope>NUCLEOTIDE SEQUENCE [LARGE SCALE GENOMIC DNA]</scope>
    <source>
        <strain evidence="8">ATCC BAA-125 / DSM 18197 / FERM 7344 / JCM 9153 / C-125</strain>
    </source>
</reference>
<dbReference type="GO" id="GO:0003723">
    <property type="term" value="F:RNA binding"/>
    <property type="evidence" value="ECO:0007669"/>
    <property type="project" value="InterPro"/>
</dbReference>
<dbReference type="STRING" id="272558.gene:10728757"/>
<feature type="active site" evidence="4">
    <location>
        <position position="139"/>
    </location>
</feature>
<dbReference type="PROSITE" id="PS01129">
    <property type="entry name" value="PSI_RLU"/>
    <property type="match status" value="1"/>
</dbReference>
<keyword evidence="8" id="KW-1185">Reference proteome</keyword>
<evidence type="ECO:0000256" key="3">
    <source>
        <dbReference type="ARBA" id="ARBA00023235"/>
    </source>
</evidence>
<accession>Q9K905</accession>
<dbReference type="NCBIfam" id="TIGR00005">
    <property type="entry name" value="rluA_subfam"/>
    <property type="match status" value="1"/>
</dbReference>
<protein>
    <recommendedName>
        <fullName evidence="5">Pseudouridine synthase</fullName>
        <ecNumber evidence="5">5.4.99.-</ecNumber>
    </recommendedName>
</protein>
<dbReference type="HOGENOM" id="CLU_016902_8_2_9"/>
<dbReference type="AlphaFoldDB" id="Q9K905"/>
<dbReference type="PANTHER" id="PTHR21600:SF35">
    <property type="entry name" value="PSEUDOURIDINE SYNTHASE"/>
    <property type="match status" value="1"/>
</dbReference>
<dbReference type="PANTHER" id="PTHR21600">
    <property type="entry name" value="MITOCHONDRIAL RNA PSEUDOURIDINE SYNTHASE"/>
    <property type="match status" value="1"/>
</dbReference>
<evidence type="ECO:0000256" key="5">
    <source>
        <dbReference type="RuleBase" id="RU362028"/>
    </source>
</evidence>
<dbReference type="GO" id="GO:0009982">
    <property type="term" value="F:pseudouridine synthase activity"/>
    <property type="evidence" value="ECO:0007669"/>
    <property type="project" value="InterPro"/>
</dbReference>
<dbReference type="InterPro" id="IPR006145">
    <property type="entry name" value="PsdUridine_synth_RsuA/RluA"/>
</dbReference>
<dbReference type="Pfam" id="PF00849">
    <property type="entry name" value="PseudoU_synth_2"/>
    <property type="match status" value="1"/>
</dbReference>
<gene>
    <name evidence="7" type="ordered locus">BH2847</name>
</gene>
<evidence type="ECO:0000313" key="8">
    <source>
        <dbReference type="Proteomes" id="UP000001258"/>
    </source>
</evidence>
<dbReference type="InterPro" id="IPR006225">
    <property type="entry name" value="PsdUridine_synth_RluC/D"/>
</dbReference>
<feature type="domain" description="Pseudouridine synthase RsuA/RluA-like" evidence="6">
    <location>
        <begin position="92"/>
        <end position="242"/>
    </location>
</feature>
<dbReference type="Gene3D" id="3.30.2350.10">
    <property type="entry name" value="Pseudouridine synthase"/>
    <property type="match status" value="1"/>
</dbReference>
<comment type="catalytic activity">
    <reaction evidence="1 5">
        <text>a uridine in RNA = a pseudouridine in RNA</text>
        <dbReference type="Rhea" id="RHEA:48348"/>
        <dbReference type="Rhea" id="RHEA-COMP:12068"/>
        <dbReference type="Rhea" id="RHEA-COMP:12069"/>
        <dbReference type="ChEBI" id="CHEBI:65314"/>
        <dbReference type="ChEBI" id="CHEBI:65315"/>
    </reaction>
</comment>
<organism evidence="7 8">
    <name type="scientific">Halalkalibacterium halodurans (strain ATCC BAA-125 / DSM 18197 / FERM 7344 / JCM 9153 / C-125)</name>
    <name type="common">Bacillus halodurans</name>
    <dbReference type="NCBI Taxonomy" id="272558"/>
    <lineage>
        <taxon>Bacteria</taxon>
        <taxon>Bacillati</taxon>
        <taxon>Bacillota</taxon>
        <taxon>Bacilli</taxon>
        <taxon>Bacillales</taxon>
        <taxon>Bacillaceae</taxon>
        <taxon>Halalkalibacterium (ex Joshi et al. 2022)</taxon>
    </lineage>
</organism>
<evidence type="ECO:0000313" key="7">
    <source>
        <dbReference type="EMBL" id="BAB06566.1"/>
    </source>
</evidence>
<dbReference type="PIR" id="G84005">
    <property type="entry name" value="G84005"/>
</dbReference>
<keyword evidence="3 5" id="KW-0413">Isomerase</keyword>
<sequence length="302" mass="34367">MIRKAKVEWTVDEQWDGELLRTFLREGKHVSKRSLAAIKFKGGTILLNGEEVTVRETVHVNDQVTLELPHEYPSPSMIAEPVPFDVIYENDHYLVVNKPAGVPTIPSRDHPQGTLANGLLNYFQRQKMAATFHAVNRLDKDTSGLLIVAKHQLAHDQLSKQQRQGNIKRTYMAIVQGEIEQQEGTITAPIARKEESLITREVREDGQLAITHFKVIDRLNQGTIVQVQLETGRTHQIRVHFSYLGYPLFGDDLYGGERKGIERQALHSTELTIHCPFTEVEQTFTEGLPPDMKELIRHLKKA</sequence>
<evidence type="ECO:0000256" key="4">
    <source>
        <dbReference type="PIRSR" id="PIRSR606225-1"/>
    </source>
</evidence>
<dbReference type="CDD" id="cd02869">
    <property type="entry name" value="PseudoU_synth_RluA_like"/>
    <property type="match status" value="1"/>
</dbReference>
<comment type="function">
    <text evidence="5">Responsible for synthesis of pseudouridine from uracil.</text>
</comment>
<proteinExistence type="inferred from homology"/>
<comment type="similarity">
    <text evidence="2 5">Belongs to the pseudouridine synthase RluA family.</text>
</comment>
<dbReference type="eggNOG" id="COG0564">
    <property type="taxonomic scope" value="Bacteria"/>
</dbReference>
<dbReference type="SUPFAM" id="SSF55120">
    <property type="entry name" value="Pseudouridine synthase"/>
    <property type="match status" value="1"/>
</dbReference>